<dbReference type="Proteomes" id="UP001549363">
    <property type="component" value="Unassembled WGS sequence"/>
</dbReference>
<protein>
    <submittedName>
        <fullName evidence="1">Uncharacterized protein</fullName>
    </submittedName>
</protein>
<evidence type="ECO:0000313" key="1">
    <source>
        <dbReference type="EMBL" id="MET4562163.1"/>
    </source>
</evidence>
<reference evidence="1 2" key="1">
    <citation type="submission" date="2024-06" db="EMBL/GenBank/DDBJ databases">
        <title>Sorghum-associated microbial communities from plants grown in Nebraska, USA.</title>
        <authorList>
            <person name="Schachtman D."/>
        </authorList>
    </citation>
    <scope>NUCLEOTIDE SEQUENCE [LARGE SCALE GENOMIC DNA]</scope>
    <source>
        <strain evidence="1 2">736</strain>
    </source>
</reference>
<organism evidence="1 2">
    <name type="scientific">Lysinibacillus parviboronicapiens</name>
    <dbReference type="NCBI Taxonomy" id="436516"/>
    <lineage>
        <taxon>Bacteria</taxon>
        <taxon>Bacillati</taxon>
        <taxon>Bacillota</taxon>
        <taxon>Bacilli</taxon>
        <taxon>Bacillales</taxon>
        <taxon>Bacillaceae</taxon>
        <taxon>Lysinibacillus</taxon>
    </lineage>
</organism>
<sequence length="69" mass="8103">MNISVNYIYNASINSSIEKGFEIMYFDDYSYDDLEDGTLEERVLIDLIINDLKRRYGYYSIKVTGISEL</sequence>
<accession>A0ABV2PMI7</accession>
<dbReference type="RefSeq" id="WP_354472348.1">
    <property type="nucleotide sequence ID" value="NZ_JBEPSB010000018.1"/>
</dbReference>
<gene>
    <name evidence="1" type="ORF">ABIA69_003349</name>
</gene>
<keyword evidence="2" id="KW-1185">Reference proteome</keyword>
<comment type="caution">
    <text evidence="1">The sequence shown here is derived from an EMBL/GenBank/DDBJ whole genome shotgun (WGS) entry which is preliminary data.</text>
</comment>
<proteinExistence type="predicted"/>
<dbReference type="EMBL" id="JBEPSB010000018">
    <property type="protein sequence ID" value="MET4562163.1"/>
    <property type="molecule type" value="Genomic_DNA"/>
</dbReference>
<name>A0ABV2PMI7_9BACI</name>
<evidence type="ECO:0000313" key="2">
    <source>
        <dbReference type="Proteomes" id="UP001549363"/>
    </source>
</evidence>